<accession>A0A7R8ZBU1</accession>
<dbReference type="InterPro" id="IPR005031">
    <property type="entry name" value="COQ10_START"/>
</dbReference>
<evidence type="ECO:0000256" key="4">
    <source>
        <dbReference type="SAM" id="Phobius"/>
    </source>
</evidence>
<comment type="similarity">
    <text evidence="1">Belongs to the COQ10 family.</text>
</comment>
<proteinExistence type="inferred from homology"/>
<gene>
    <name evidence="6" type="ORF">TDIB3V08_LOCUS9939</name>
</gene>
<dbReference type="PANTHER" id="PTHR12901">
    <property type="entry name" value="SPERM PROTEIN HOMOLOG"/>
    <property type="match status" value="1"/>
</dbReference>
<comment type="subunit">
    <text evidence="2">Interacts with coenzyme Q.</text>
</comment>
<protein>
    <recommendedName>
        <fullName evidence="5">Coenzyme Q-binding protein COQ10 START domain-containing protein</fullName>
    </recommendedName>
</protein>
<keyword evidence="4" id="KW-1133">Transmembrane helix</keyword>
<dbReference type="AlphaFoldDB" id="A0A7R8ZBU1"/>
<dbReference type="GO" id="GO:0048039">
    <property type="term" value="F:ubiquinone binding"/>
    <property type="evidence" value="ECO:0007669"/>
    <property type="project" value="InterPro"/>
</dbReference>
<comment type="function">
    <text evidence="3">Required for the function of coenzyme Q in the respiratory chain. May serve as a chaperone or may be involved in the transport of Q6 from its site of synthesis to the catalytic sites of the respiratory complexes.</text>
</comment>
<dbReference type="GO" id="GO:0045333">
    <property type="term" value="P:cellular respiration"/>
    <property type="evidence" value="ECO:0007669"/>
    <property type="project" value="InterPro"/>
</dbReference>
<evidence type="ECO:0000259" key="5">
    <source>
        <dbReference type="Pfam" id="PF03364"/>
    </source>
</evidence>
<dbReference type="EMBL" id="OA571122">
    <property type="protein sequence ID" value="CAD7203774.1"/>
    <property type="molecule type" value="Genomic_DNA"/>
</dbReference>
<reference evidence="6" key="1">
    <citation type="submission" date="2020-11" db="EMBL/GenBank/DDBJ databases">
        <authorList>
            <person name="Tran Van P."/>
        </authorList>
    </citation>
    <scope>NUCLEOTIDE SEQUENCE</scope>
</reference>
<evidence type="ECO:0000313" key="6">
    <source>
        <dbReference type="EMBL" id="CAD7203774.1"/>
    </source>
</evidence>
<evidence type="ECO:0000256" key="1">
    <source>
        <dbReference type="ARBA" id="ARBA00006885"/>
    </source>
</evidence>
<dbReference type="InterPro" id="IPR023393">
    <property type="entry name" value="START-like_dom_sf"/>
</dbReference>
<dbReference type="PANTHER" id="PTHR12901:SF10">
    <property type="entry name" value="COENZYME Q-BINDING PROTEIN COQ10, MITOCHONDRIAL"/>
    <property type="match status" value="1"/>
</dbReference>
<evidence type="ECO:0000256" key="3">
    <source>
        <dbReference type="ARBA" id="ARBA00024947"/>
    </source>
</evidence>
<feature type="domain" description="Coenzyme Q-binding protein COQ10 START" evidence="5">
    <location>
        <begin position="163"/>
        <end position="291"/>
    </location>
</feature>
<dbReference type="InterPro" id="IPR044996">
    <property type="entry name" value="COQ10-like"/>
</dbReference>
<name>A0A7R8ZBU1_TIMDO</name>
<dbReference type="Pfam" id="PF03364">
    <property type="entry name" value="Polyketide_cyc"/>
    <property type="match status" value="1"/>
</dbReference>
<dbReference type="SUPFAM" id="SSF55961">
    <property type="entry name" value="Bet v1-like"/>
    <property type="match status" value="1"/>
</dbReference>
<feature type="transmembrane region" description="Helical" evidence="4">
    <location>
        <begin position="20"/>
        <end position="42"/>
    </location>
</feature>
<dbReference type="CDD" id="cd07813">
    <property type="entry name" value="COQ10p_like"/>
    <property type="match status" value="1"/>
</dbReference>
<sequence length="316" mass="36382">MLTTHSNLSPLSRKLGYRHAQGTRFAICGVAYSIFFSIFLVYSTSVMRLGRPSKFSSGVVKWVGWGNYVNNKIEVDEAIPYECSQINEVLVRVKGKCDVAVTSRSIYRLRIRELRSTPLSLLKSGWIFAGPKQRTWDCTHNSRAFIRLPEITRKKEYYGKKLVGYSMEQMYDVVSDVDNYTKFVPFCKKSQVFLKLTNRMKANLVIGFPPIKESYVSDITLVRPRLVKAECTEGKLFDYLQTVWKFSPGLQDVEQSCVIDFFVSFEFRSLLHSQLAHIFFNEVVRQMENAFLDEASNRYGKASLKSRMLKSLPVNS</sequence>
<dbReference type="GO" id="GO:0005739">
    <property type="term" value="C:mitochondrion"/>
    <property type="evidence" value="ECO:0007669"/>
    <property type="project" value="TreeGrafter"/>
</dbReference>
<keyword evidence="4" id="KW-0812">Transmembrane</keyword>
<keyword evidence="4" id="KW-0472">Membrane</keyword>
<evidence type="ECO:0000256" key="2">
    <source>
        <dbReference type="ARBA" id="ARBA00011814"/>
    </source>
</evidence>
<dbReference type="Gene3D" id="3.30.530.20">
    <property type="match status" value="1"/>
</dbReference>
<organism evidence="6">
    <name type="scientific">Timema douglasi</name>
    <name type="common">Walking stick</name>
    <dbReference type="NCBI Taxonomy" id="61478"/>
    <lineage>
        <taxon>Eukaryota</taxon>
        <taxon>Metazoa</taxon>
        <taxon>Ecdysozoa</taxon>
        <taxon>Arthropoda</taxon>
        <taxon>Hexapoda</taxon>
        <taxon>Insecta</taxon>
        <taxon>Pterygota</taxon>
        <taxon>Neoptera</taxon>
        <taxon>Polyneoptera</taxon>
        <taxon>Phasmatodea</taxon>
        <taxon>Timematodea</taxon>
        <taxon>Timematoidea</taxon>
        <taxon>Timematidae</taxon>
        <taxon>Timema</taxon>
    </lineage>
</organism>